<comment type="caution">
    <text evidence="1">The sequence shown here is derived from an EMBL/GenBank/DDBJ whole genome shotgun (WGS) entry which is preliminary data.</text>
</comment>
<sequence length="77" mass="8316">MAKRLPEYAFLQVAKGSAPSFETLDAEELVASFPWPQAMVADYLAADDGRLQAFLLPLCCLEARGQLLMELGGGQLA</sequence>
<gene>
    <name evidence="1" type="ORF">S01H1_61536</name>
</gene>
<feature type="non-terminal residue" evidence="1">
    <location>
        <position position="77"/>
    </location>
</feature>
<dbReference type="AlphaFoldDB" id="X0WVZ3"/>
<name>X0WVZ3_9ZZZZ</name>
<protein>
    <submittedName>
        <fullName evidence="1">Uncharacterized protein</fullName>
    </submittedName>
</protein>
<evidence type="ECO:0000313" key="1">
    <source>
        <dbReference type="EMBL" id="GAG34860.1"/>
    </source>
</evidence>
<organism evidence="1">
    <name type="scientific">marine sediment metagenome</name>
    <dbReference type="NCBI Taxonomy" id="412755"/>
    <lineage>
        <taxon>unclassified sequences</taxon>
        <taxon>metagenomes</taxon>
        <taxon>ecological metagenomes</taxon>
    </lineage>
</organism>
<reference evidence="1" key="1">
    <citation type="journal article" date="2014" name="Front. Microbiol.">
        <title>High frequency of phylogenetically diverse reductive dehalogenase-homologous genes in deep subseafloor sedimentary metagenomes.</title>
        <authorList>
            <person name="Kawai M."/>
            <person name="Futagami T."/>
            <person name="Toyoda A."/>
            <person name="Takaki Y."/>
            <person name="Nishi S."/>
            <person name="Hori S."/>
            <person name="Arai W."/>
            <person name="Tsubouchi T."/>
            <person name="Morono Y."/>
            <person name="Uchiyama I."/>
            <person name="Ito T."/>
            <person name="Fujiyama A."/>
            <person name="Inagaki F."/>
            <person name="Takami H."/>
        </authorList>
    </citation>
    <scope>NUCLEOTIDE SEQUENCE</scope>
    <source>
        <strain evidence="1">Expedition CK06-06</strain>
    </source>
</reference>
<dbReference type="EMBL" id="BARS01040355">
    <property type="protein sequence ID" value="GAG34860.1"/>
    <property type="molecule type" value="Genomic_DNA"/>
</dbReference>
<proteinExistence type="predicted"/>
<accession>X0WVZ3</accession>